<dbReference type="AlphaFoldDB" id="A0A6G9Z3Q3"/>
<dbReference type="InterPro" id="IPR032708">
    <property type="entry name" value="McjB_C"/>
</dbReference>
<proteinExistence type="predicted"/>
<evidence type="ECO:0000259" key="1">
    <source>
        <dbReference type="Pfam" id="PF13471"/>
    </source>
</evidence>
<dbReference type="Pfam" id="PF13471">
    <property type="entry name" value="Transglut_core3"/>
    <property type="match status" value="1"/>
</dbReference>
<gene>
    <name evidence="2" type="ORF">F6W96_19005</name>
</gene>
<organism evidence="2 3">
    <name type="scientific">Nocardia terpenica</name>
    <dbReference type="NCBI Taxonomy" id="455432"/>
    <lineage>
        <taxon>Bacteria</taxon>
        <taxon>Bacillati</taxon>
        <taxon>Actinomycetota</taxon>
        <taxon>Actinomycetes</taxon>
        <taxon>Mycobacteriales</taxon>
        <taxon>Nocardiaceae</taxon>
        <taxon>Nocardia</taxon>
    </lineage>
</organism>
<accession>A0A6G9Z3Q3</accession>
<reference evidence="2 3" key="1">
    <citation type="journal article" date="2019" name="ACS Chem. Biol.">
        <title>Identification and Mobilization of a Cryptic Antibiotic Biosynthesis Gene Locus from a Human-Pathogenic Nocardia Isolate.</title>
        <authorList>
            <person name="Herisse M."/>
            <person name="Ishida K."/>
            <person name="Porter J.L."/>
            <person name="Howden B."/>
            <person name="Hertweck C."/>
            <person name="Stinear T.P."/>
            <person name="Pidot S.J."/>
        </authorList>
    </citation>
    <scope>NUCLEOTIDE SEQUENCE [LARGE SCALE GENOMIC DNA]</scope>
    <source>
        <strain evidence="2 3">AUSMDU00012715</strain>
    </source>
</reference>
<evidence type="ECO:0000313" key="2">
    <source>
        <dbReference type="EMBL" id="QIS20070.1"/>
    </source>
</evidence>
<dbReference type="NCBIfam" id="NF033537">
    <property type="entry name" value="lasso_biosyn_B2"/>
    <property type="match status" value="1"/>
</dbReference>
<dbReference type="InterPro" id="IPR053521">
    <property type="entry name" value="McjB-like"/>
</dbReference>
<sequence length="126" mass="13624">MALSLVSARVLAEQSPRRLRALLGRLAAGARPASYEQAALARDQILTFSPRCRAVDACLPRSIAVLLMCRARGLWPTWCVGVIAAPPFAAHAWIEVDNEVVGEPVDSSCYRKLFTVPCGGFSKTPD</sequence>
<name>A0A6G9Z3Q3_9NOCA</name>
<dbReference type="EMBL" id="CP046173">
    <property type="protein sequence ID" value="QIS20070.1"/>
    <property type="molecule type" value="Genomic_DNA"/>
</dbReference>
<feature type="domain" description="Microcin J25-processing protein McjB C-terminal" evidence="1">
    <location>
        <begin position="4"/>
        <end position="114"/>
    </location>
</feature>
<protein>
    <submittedName>
        <fullName evidence="2">Lasso peptide biosynthesis B2 protein</fullName>
    </submittedName>
</protein>
<dbReference type="Proteomes" id="UP000500953">
    <property type="component" value="Chromosome"/>
</dbReference>
<evidence type="ECO:0000313" key="3">
    <source>
        <dbReference type="Proteomes" id="UP000500953"/>
    </source>
</evidence>